<proteinExistence type="predicted"/>
<dbReference type="InterPro" id="IPR016024">
    <property type="entry name" value="ARM-type_fold"/>
</dbReference>
<accession>A0A1D2NL36</accession>
<dbReference type="STRING" id="48709.A0A1D2NL36"/>
<evidence type="ECO:0000313" key="1">
    <source>
        <dbReference type="EMBL" id="ODN05952.1"/>
    </source>
</evidence>
<sequence>MGSSSDISVWDLWAETAKESESLGDPVFLECLEAVTNSRIFVDLPDDKLKNSLSIINTLLNDPKTRSKGLTLLSEFLAQSNPSRLIAFQDSVVSALHLVVKGLESPLASNVLVSFIPKCHSMTEVNQSMTSSIIPKILAHFCENSQDSNTQKSVEELALLRVCLEEYHGPCGQFRDKLEKVLVPLLDSENGNLVDFLGDVMPLLSYAGGGGGGGEKHTKDWSDMLTKILKTTYSTVYTLYGSSCPLLEPENPFDGEELSGLKRITEPQVLLRMSLIKRRLHRLLVVISSYLREINIILVISECLFQLLN</sequence>
<protein>
    <submittedName>
        <fullName evidence="1">Proline-, glutamic acid-and leucine-rich protein 1</fullName>
    </submittedName>
</protein>
<organism evidence="1 2">
    <name type="scientific">Orchesella cincta</name>
    <name type="common">Springtail</name>
    <name type="synonym">Podura cincta</name>
    <dbReference type="NCBI Taxonomy" id="48709"/>
    <lineage>
        <taxon>Eukaryota</taxon>
        <taxon>Metazoa</taxon>
        <taxon>Ecdysozoa</taxon>
        <taxon>Arthropoda</taxon>
        <taxon>Hexapoda</taxon>
        <taxon>Collembola</taxon>
        <taxon>Entomobryomorpha</taxon>
        <taxon>Entomobryoidea</taxon>
        <taxon>Orchesellidae</taxon>
        <taxon>Orchesellinae</taxon>
        <taxon>Orchesella</taxon>
    </lineage>
</organism>
<keyword evidence="2" id="KW-1185">Reference proteome</keyword>
<evidence type="ECO:0000313" key="2">
    <source>
        <dbReference type="Proteomes" id="UP000094527"/>
    </source>
</evidence>
<reference evidence="1 2" key="1">
    <citation type="journal article" date="2016" name="Genome Biol. Evol.">
        <title>Gene Family Evolution Reflects Adaptation to Soil Environmental Stressors in the Genome of the Collembolan Orchesella cincta.</title>
        <authorList>
            <person name="Faddeeva-Vakhrusheva A."/>
            <person name="Derks M.F."/>
            <person name="Anvar S.Y."/>
            <person name="Agamennone V."/>
            <person name="Suring W."/>
            <person name="Smit S."/>
            <person name="van Straalen N.M."/>
            <person name="Roelofs D."/>
        </authorList>
    </citation>
    <scope>NUCLEOTIDE SEQUENCE [LARGE SCALE GENOMIC DNA]</scope>
    <source>
        <tissue evidence="1">Mixed pool</tissue>
    </source>
</reference>
<dbReference type="GO" id="GO:0005634">
    <property type="term" value="C:nucleus"/>
    <property type="evidence" value="ECO:0007669"/>
    <property type="project" value="TreeGrafter"/>
</dbReference>
<dbReference type="GO" id="GO:0006364">
    <property type="term" value="P:rRNA processing"/>
    <property type="evidence" value="ECO:0007669"/>
    <property type="project" value="TreeGrafter"/>
</dbReference>
<dbReference type="SUPFAM" id="SSF48371">
    <property type="entry name" value="ARM repeat"/>
    <property type="match status" value="1"/>
</dbReference>
<name>A0A1D2NL36_ORCCI</name>
<comment type="caution">
    <text evidence="1">The sequence shown here is derived from an EMBL/GenBank/DDBJ whole genome shotgun (WGS) entry which is preliminary data.</text>
</comment>
<gene>
    <name evidence="1" type="ORF">Ocin01_00671</name>
</gene>
<dbReference type="Proteomes" id="UP000094527">
    <property type="component" value="Unassembled WGS sequence"/>
</dbReference>
<dbReference type="AlphaFoldDB" id="A0A1D2NL36"/>
<dbReference type="PANTHER" id="PTHR34105">
    <property type="entry name" value="PROLINE-, GLUTAMIC ACID- AND LEUCINE-RICH PROTEIN 1"/>
    <property type="match status" value="1"/>
</dbReference>
<dbReference type="OrthoDB" id="20900at2759"/>
<dbReference type="PANTHER" id="PTHR34105:SF1">
    <property type="entry name" value="PROLINE-, GLUTAMIC ACID- AND LEUCINE-RICH PROTEIN 1"/>
    <property type="match status" value="1"/>
</dbReference>
<dbReference type="EMBL" id="LJIJ01000012">
    <property type="protein sequence ID" value="ODN05952.1"/>
    <property type="molecule type" value="Genomic_DNA"/>
</dbReference>